<comment type="caution">
    <text evidence="2">The sequence shown here is derived from an EMBL/GenBank/DDBJ whole genome shotgun (WGS) entry which is preliminary data.</text>
</comment>
<protein>
    <submittedName>
        <fullName evidence="2">Uncharacterized protein</fullName>
    </submittedName>
</protein>
<feature type="compositionally biased region" description="Basic and acidic residues" evidence="1">
    <location>
        <begin position="53"/>
        <end position="64"/>
    </location>
</feature>
<evidence type="ECO:0000313" key="3">
    <source>
        <dbReference type="Proteomes" id="UP000591626"/>
    </source>
</evidence>
<sequence>MERKRRRVVRRADVDYDRTADKAPSQQRKSPAFDGEREVLLDDEEPGLTGRAFYEEQRPPHHGD</sequence>
<proteinExistence type="predicted"/>
<gene>
    <name evidence="2" type="ORF">HC138_06945</name>
</gene>
<organism evidence="2 3">
    <name type="scientific">Corynebacterium coyleae</name>
    <dbReference type="NCBI Taxonomy" id="53374"/>
    <lineage>
        <taxon>Bacteria</taxon>
        <taxon>Bacillati</taxon>
        <taxon>Actinomycetota</taxon>
        <taxon>Actinomycetes</taxon>
        <taxon>Mycobacteriales</taxon>
        <taxon>Corynebacteriaceae</taxon>
        <taxon>Corynebacterium</taxon>
    </lineage>
</organism>
<name>A0AAP7CCH2_9CORY</name>
<accession>A0AAP7CCH2</accession>
<dbReference type="RefSeq" id="WP_070421422.1">
    <property type="nucleotide sequence ID" value="NZ_JASPJO010000008.1"/>
</dbReference>
<evidence type="ECO:0000256" key="1">
    <source>
        <dbReference type="SAM" id="MobiDB-lite"/>
    </source>
</evidence>
<dbReference type="Proteomes" id="UP000591626">
    <property type="component" value="Unassembled WGS sequence"/>
</dbReference>
<evidence type="ECO:0000313" key="2">
    <source>
        <dbReference type="EMBL" id="NJJ04085.1"/>
    </source>
</evidence>
<dbReference type="EMBL" id="JAAUVV010000011">
    <property type="protein sequence ID" value="NJJ04085.1"/>
    <property type="molecule type" value="Genomic_DNA"/>
</dbReference>
<reference evidence="2 3" key="1">
    <citation type="submission" date="2020-03" db="EMBL/GenBank/DDBJ databases">
        <title>Draft genome sequences of bacterial isolates from the female urobiome.</title>
        <authorList>
            <person name="Miller-Ensminger T."/>
            <person name="Wolfe A.J."/>
            <person name="Putonti C."/>
        </authorList>
    </citation>
    <scope>NUCLEOTIDE SEQUENCE [LARGE SCALE GENOMIC DNA]</scope>
    <source>
        <strain evidence="2 3">UMB8490</strain>
    </source>
</reference>
<feature type="region of interest" description="Disordered" evidence="1">
    <location>
        <begin position="1"/>
        <end position="64"/>
    </location>
</feature>
<feature type="compositionally biased region" description="Basic and acidic residues" evidence="1">
    <location>
        <begin position="10"/>
        <end position="21"/>
    </location>
</feature>
<dbReference type="AlphaFoldDB" id="A0AAP7CCH2"/>